<dbReference type="SUPFAM" id="SSF53901">
    <property type="entry name" value="Thiolase-like"/>
    <property type="match status" value="1"/>
</dbReference>
<dbReference type="Pfam" id="PF08240">
    <property type="entry name" value="ADH_N"/>
    <property type="match status" value="1"/>
</dbReference>
<dbReference type="InterPro" id="IPR020843">
    <property type="entry name" value="ER"/>
</dbReference>
<dbReference type="SUPFAM" id="SSF55048">
    <property type="entry name" value="Probable ACP-binding domain of malonyl-CoA ACP transacylase"/>
    <property type="match status" value="1"/>
</dbReference>
<evidence type="ECO:0000259" key="9">
    <source>
        <dbReference type="PROSITE" id="PS52004"/>
    </source>
</evidence>
<feature type="domain" description="PKS/mFAS DH" evidence="10">
    <location>
        <begin position="936"/>
        <end position="1244"/>
    </location>
</feature>
<dbReference type="InterPro" id="IPR016039">
    <property type="entry name" value="Thiolase-like"/>
</dbReference>
<dbReference type="Pfam" id="PF00698">
    <property type="entry name" value="Acyl_transf_1"/>
    <property type="match status" value="1"/>
</dbReference>
<keyword evidence="12" id="KW-1185">Reference proteome</keyword>
<dbReference type="Gene3D" id="3.10.129.110">
    <property type="entry name" value="Polyketide synthase dehydratase"/>
    <property type="match status" value="1"/>
</dbReference>
<dbReference type="Pfam" id="PF00109">
    <property type="entry name" value="ketoacyl-synt"/>
    <property type="match status" value="1"/>
</dbReference>
<dbReference type="InterPro" id="IPR042104">
    <property type="entry name" value="PKS_dehydratase_sf"/>
</dbReference>
<dbReference type="GO" id="GO:1901336">
    <property type="term" value="P:lactone biosynthetic process"/>
    <property type="evidence" value="ECO:0007669"/>
    <property type="project" value="UniProtKB-ARBA"/>
</dbReference>
<dbReference type="Gene3D" id="3.40.50.720">
    <property type="entry name" value="NAD(P)-binding Rossmann-like Domain"/>
    <property type="match status" value="2"/>
</dbReference>
<sequence>MEQVPSQQKGYVQEPIAVIGLACRLPGDSNSPQALWEFLESGGIAKNEPPISRFDISTQHDGSRKPKTMRTPGGMFCENVDPQDFDAAFFGMTRTDAIAMDPQQRQLLEVVYEGLENAGISLDAIDGQAYSCFVGSYAVDYADMHARDPEDRPPSVTIGVGRAILSNRISHFLNIRGPSFTIDTACSGSLIAVDVACRYLNTHEINGAIVAASNLYLSPEHNMDGGAMKGAASLSGKCHTFDVKADGYCKAEATNAIILKRLDDAIRDGDPIRAIIRGSAQNSDGRTPGIASPNAEAQSRAIRAAYANAGITDLNETGYVECHGTGTQAGDPLEVTGLSNVFAATRSLDNPLYIGSIKSNVGHSEPAAGISGLLKAILSIEKGMIPGNPTFITPNPKIDFRNLKVSPSRLSRPWPAGKVKRASVNSFGYGGSNAHVIVEDPITFHIKSRRPHVSSYLLDYDDFFADNADTRPYTLVFSANDENSLKSYIKAIAKHLSNLNVNVKLPDLAYTLSERRSRHFHRAYLVADGTEIDEAAVVFGKKWTDAPKIGFIFTGQGAQFSQMGKQLVETFPAAKLLLQHLDDILQGLPVPPTWSLLEELTQPRSGEHLRNPEFSQPLCTALQLIMLPILSGWGITPTSVVGHSSGEIAAACAAGLLTQEEAIKIAYFRGLASNNCQDNTKEAVGMCAIGLGKEQAQKYIEGAEDFVQIGCFNSPSSVTLSGSVAYLETILNKVKTDGHFARMLQVNLAYHSMFMADIAGNYEELLQQNCRAPLSGSDNIKMFSSVTGKLLDRAVDADYWKTNMTSPVRFEEAAREMLSSADGPDFLVEIGPSGALAGPVGQIKKALGSKGDKVQYCSASSRGPSSANSLYDVAGKLFIAGGAVDFSKVNEDVNDVNAKAPSIIIDLPNYVWNHSTKYWHESEASKDWRYRMFPHHDLIGTKVLGTSWTAPSWKKNLRVEDLHWLKDHRMGHEIVFPAAGFVAMAVEGLYQCRFAYHKINDTPVPNKRRYRLRNCTFSKALVLEDNGEGRKIMLTVSPCPGAKDSWHEWEVSSLIGDIWTEHSHGFITMEEDTKEVAPKSVLRPLEYPTPGRLWYKAMHDAGYYFGPVFQKQIEVETLSGSQTSRSLVSLMEPEEEYTQSSYPMHPVCIDGCFQTVGPSLWKGNRSTVNTVLVPAIIDSIIINTPETRPKVGISLTSAEFVGIGRRDETKNFKSNASVYHPDTGALLFQVTGLRYSRLETQADLHAAHSYCRVDWKPDVTFLNQENIRRLPASDIYSSTADPSFSKINQIIDLIAHKKPNLKVMEVTMIPGEVSSLWLDGDNFDKSVRTACRAYHFASSDATAVTTAQEGYSSQGVSKFSLLDLTKPTYDVSLAERDFDLVILKLAAVTQDLIAHVARNARGLLTEGGYAILIEDRVSRPPTAKSDSEDSDILLVDEISTPLSDILPTSSSILEASGFSTTLKVPSDKKSAYLSIASALEPVTEIEGQSPHIHLVYLSEVSDILSTFKEELLDRGWDIQEHHIKGGNNKQENYAFYNNLKPNSIILVMDELSSPVLAKVEEYQWEAIKKLASLEHRILWVTSGSQFEVTNPDNALIHGMARTMRAEDPILNLTTLDLGSSTGPEALAAVDCVLKFLENPKPKIGIENEFVERCGFIHVSRIRPDEQVNQAEKEDSEGAELGVRELHEAETCIRLRCERLGTLDSLHFAEVSDIELPLPSDFVEVEIYAAGVNFKDVAVTMGIVPENEHLPGLEGAGIVRRVGSSVNSRKAGDRVLVYEKGTFSNRVQVSVPRTFKLPDSMTFEEAATMPSVYLVAIYGLYHIAQMKRGQTVLLHSATGGVGIAAIQLCRHMGAIIYATVGTDEKREFLMDTFGIPSEHIFSSRNIEFAAKIMKITNGRGVDIVLNSLTGDLLDESWRIIADGGNFIEIGKKDVLDRNNLTMEPFNRNASYHGVDMSHVSISDPLIADLISELMSLVENGHVKPISPMKVFPFEEIVEALRYLRAGTHLGKIVISNGPTDAKVEVPVRPAPRQLRLKGNRSYLIIGGLKGLCGSLAIYLARIGAKNLVILSRSGYSDRRSEGVLKNIYAEGCTVDLIRGDVSVLADVRRAFDQASLPIAGLIQGAMVLRDKVYATMATKEFHETITSKVQGTWNLHHIAMAQKEPLDFFTMLSSISGVVGQKGQANYAAANIFLDNFAVYRRSNGLAASSVDLGVIEDVGYVAENAELQTKFDGDVWTPINERLLHKILRFSLLQQGEAPINAASSTQLITGISIPQKDVSALLRDARFASLSFGDSAGSGPSSKNDGSKEIQAFFLQLRGGAEHSAVLNSCVEIVNRQFTTSLRLSEPMEPAKPLASYGLDSLAGVEFRNWCRLELGAELTTLEITNATSLFALCEKIISKIAPVATSS</sequence>
<keyword evidence="2" id="KW-0597">Phosphoprotein</keyword>
<dbReference type="InterPro" id="IPR036736">
    <property type="entry name" value="ACP-like_sf"/>
</dbReference>
<keyword evidence="3" id="KW-0808">Transferase</keyword>
<dbReference type="SUPFAM" id="SSF52151">
    <property type="entry name" value="FabD/lysophospholipase-like"/>
    <property type="match status" value="1"/>
</dbReference>
<dbReference type="SMART" id="SM00823">
    <property type="entry name" value="PKS_PP"/>
    <property type="match status" value="1"/>
</dbReference>
<dbReference type="InterPro" id="IPR014030">
    <property type="entry name" value="Ketoacyl_synth_N"/>
</dbReference>
<dbReference type="SUPFAM" id="SSF51735">
    <property type="entry name" value="NAD(P)-binding Rossmann-fold domains"/>
    <property type="match status" value="2"/>
</dbReference>
<dbReference type="GO" id="GO:0004312">
    <property type="term" value="F:fatty acid synthase activity"/>
    <property type="evidence" value="ECO:0007669"/>
    <property type="project" value="TreeGrafter"/>
</dbReference>
<dbReference type="SMART" id="SM00827">
    <property type="entry name" value="PKS_AT"/>
    <property type="match status" value="1"/>
</dbReference>
<dbReference type="InterPro" id="IPR011032">
    <property type="entry name" value="GroES-like_sf"/>
</dbReference>
<dbReference type="InterPro" id="IPR016035">
    <property type="entry name" value="Acyl_Trfase/lysoPLipase"/>
</dbReference>
<evidence type="ECO:0000313" key="12">
    <source>
        <dbReference type="Proteomes" id="UP000256328"/>
    </source>
</evidence>
<dbReference type="InterPro" id="IPR013154">
    <property type="entry name" value="ADH-like_N"/>
</dbReference>
<dbReference type="Pfam" id="PF23114">
    <property type="entry name" value="NAD-bd_HRPKS_sdrA"/>
    <property type="match status" value="1"/>
</dbReference>
<dbReference type="InterPro" id="IPR049551">
    <property type="entry name" value="PKS_DH_C"/>
</dbReference>
<dbReference type="InterPro" id="IPR032821">
    <property type="entry name" value="PKS_assoc"/>
</dbReference>
<dbReference type="InterPro" id="IPR013968">
    <property type="entry name" value="PKS_KR"/>
</dbReference>
<dbReference type="InterPro" id="IPR050091">
    <property type="entry name" value="PKS_NRPS_Biosynth_Enz"/>
</dbReference>
<dbReference type="PROSITE" id="PS52019">
    <property type="entry name" value="PKS_MFAS_DH"/>
    <property type="match status" value="1"/>
</dbReference>
<dbReference type="GO" id="GO:0044550">
    <property type="term" value="P:secondary metabolite biosynthetic process"/>
    <property type="evidence" value="ECO:0007669"/>
    <property type="project" value="UniProtKB-ARBA"/>
</dbReference>
<evidence type="ECO:0000256" key="7">
    <source>
        <dbReference type="SAM" id="MobiDB-lite"/>
    </source>
</evidence>
<dbReference type="GO" id="GO:0006633">
    <property type="term" value="P:fatty acid biosynthetic process"/>
    <property type="evidence" value="ECO:0007669"/>
    <property type="project" value="TreeGrafter"/>
</dbReference>
<comment type="caution">
    <text evidence="11">The sequence shown here is derived from an EMBL/GenBank/DDBJ whole genome shotgun (WGS) entry which is preliminary data.</text>
</comment>
<dbReference type="SMART" id="SM00822">
    <property type="entry name" value="PKS_KR"/>
    <property type="match status" value="1"/>
</dbReference>
<keyword evidence="4" id="KW-0511">Multifunctional enzyme</keyword>
<feature type="region of interest" description="C-terminal hotdog fold" evidence="6">
    <location>
        <begin position="1086"/>
        <end position="1244"/>
    </location>
</feature>
<dbReference type="SMART" id="SM00826">
    <property type="entry name" value="PKS_DH"/>
    <property type="match status" value="1"/>
</dbReference>
<dbReference type="SMART" id="SM00829">
    <property type="entry name" value="PKS_ER"/>
    <property type="match status" value="1"/>
</dbReference>
<evidence type="ECO:0000256" key="5">
    <source>
        <dbReference type="ARBA" id="ARBA00023315"/>
    </source>
</evidence>
<dbReference type="Gene3D" id="3.90.180.10">
    <property type="entry name" value="Medium-chain alcohol dehydrogenases, catalytic domain"/>
    <property type="match status" value="1"/>
</dbReference>
<feature type="domain" description="Ketosynthase family 3 (KS3)" evidence="9">
    <location>
        <begin position="13"/>
        <end position="440"/>
    </location>
</feature>
<dbReference type="Gene3D" id="3.40.366.10">
    <property type="entry name" value="Malonyl-Coenzyme A Acyl Carrier Protein, domain 2"/>
    <property type="match status" value="1"/>
</dbReference>
<evidence type="ECO:0000259" key="10">
    <source>
        <dbReference type="PROSITE" id="PS52019"/>
    </source>
</evidence>
<name>A0A3D8R7F3_9HELO</name>
<reference evidence="11 12" key="1">
    <citation type="journal article" date="2018" name="IMA Fungus">
        <title>IMA Genome-F 9: Draft genome sequence of Annulohypoxylon stygium, Aspergillus mulundensis, Berkeleyomyces basicola (syn. Thielaviopsis basicola), Ceratocystis smalleyi, two Cercospora beticola strains, Coleophoma cylindrospora, Fusarium fracticaudum, Phialophora cf. hyalina, and Morchella septimelata.</title>
        <authorList>
            <person name="Wingfield B.D."/>
            <person name="Bills G.F."/>
            <person name="Dong Y."/>
            <person name="Huang W."/>
            <person name="Nel W.J."/>
            <person name="Swalarsk-Parry B.S."/>
            <person name="Vaghefi N."/>
            <person name="Wilken P.M."/>
            <person name="An Z."/>
            <person name="de Beer Z.W."/>
            <person name="De Vos L."/>
            <person name="Chen L."/>
            <person name="Duong T.A."/>
            <person name="Gao Y."/>
            <person name="Hammerbacher A."/>
            <person name="Kikkert J.R."/>
            <person name="Li Y."/>
            <person name="Li H."/>
            <person name="Li K."/>
            <person name="Li Q."/>
            <person name="Liu X."/>
            <person name="Ma X."/>
            <person name="Naidoo K."/>
            <person name="Pethybridge S.J."/>
            <person name="Sun J."/>
            <person name="Steenkamp E.T."/>
            <person name="van der Nest M.A."/>
            <person name="van Wyk S."/>
            <person name="Wingfield M.J."/>
            <person name="Xiong C."/>
            <person name="Yue Q."/>
            <person name="Zhang X."/>
        </authorList>
    </citation>
    <scope>NUCLEOTIDE SEQUENCE [LARGE SCALE GENOMIC DNA]</scope>
    <source>
        <strain evidence="11 12">BP5796</strain>
    </source>
</reference>
<organism evidence="11 12">
    <name type="scientific">Coleophoma crateriformis</name>
    <dbReference type="NCBI Taxonomy" id="565419"/>
    <lineage>
        <taxon>Eukaryota</taxon>
        <taxon>Fungi</taxon>
        <taxon>Dikarya</taxon>
        <taxon>Ascomycota</taxon>
        <taxon>Pezizomycotina</taxon>
        <taxon>Leotiomycetes</taxon>
        <taxon>Helotiales</taxon>
        <taxon>Dermateaceae</taxon>
        <taxon>Coleophoma</taxon>
    </lineage>
</organism>
<dbReference type="InterPro" id="IPR020806">
    <property type="entry name" value="PKS_PP-bd"/>
</dbReference>
<evidence type="ECO:0000256" key="6">
    <source>
        <dbReference type="PROSITE-ProRule" id="PRU01363"/>
    </source>
</evidence>
<dbReference type="InterPro" id="IPR014043">
    <property type="entry name" value="Acyl_transferase_dom"/>
</dbReference>
<evidence type="ECO:0000256" key="1">
    <source>
        <dbReference type="ARBA" id="ARBA00022450"/>
    </source>
</evidence>
<dbReference type="CDD" id="cd00833">
    <property type="entry name" value="PKS"/>
    <property type="match status" value="1"/>
</dbReference>
<dbReference type="InterPro" id="IPR014031">
    <property type="entry name" value="Ketoacyl_synth_C"/>
</dbReference>
<evidence type="ECO:0000256" key="4">
    <source>
        <dbReference type="ARBA" id="ARBA00023268"/>
    </source>
</evidence>
<dbReference type="Pfam" id="PF08659">
    <property type="entry name" value="KR"/>
    <property type="match status" value="1"/>
</dbReference>
<dbReference type="PANTHER" id="PTHR43775">
    <property type="entry name" value="FATTY ACID SYNTHASE"/>
    <property type="match status" value="1"/>
</dbReference>
<dbReference type="OrthoDB" id="329835at2759"/>
<keyword evidence="5" id="KW-0012">Acyltransferase</keyword>
<dbReference type="Gene3D" id="3.40.50.150">
    <property type="entry name" value="Vaccinia Virus protein VP39"/>
    <property type="match status" value="1"/>
</dbReference>
<dbReference type="InterPro" id="IPR009081">
    <property type="entry name" value="PP-bd_ACP"/>
</dbReference>
<dbReference type="InterPro" id="IPR057326">
    <property type="entry name" value="KR_dom"/>
</dbReference>
<evidence type="ECO:0000256" key="3">
    <source>
        <dbReference type="ARBA" id="ARBA00022679"/>
    </source>
</evidence>
<proteinExistence type="predicted"/>
<dbReference type="InterPro" id="IPR036291">
    <property type="entry name" value="NAD(P)-bd_dom_sf"/>
</dbReference>
<feature type="region of interest" description="N-terminal hotdog fold" evidence="6">
    <location>
        <begin position="936"/>
        <end position="1074"/>
    </location>
</feature>
<dbReference type="PROSITE" id="PS52004">
    <property type="entry name" value="KS3_2"/>
    <property type="match status" value="1"/>
</dbReference>
<dbReference type="FunFam" id="3.40.50.720:FF:000209">
    <property type="entry name" value="Polyketide synthase Pks12"/>
    <property type="match status" value="1"/>
</dbReference>
<dbReference type="GO" id="GO:0031177">
    <property type="term" value="F:phosphopantetheine binding"/>
    <property type="evidence" value="ECO:0007669"/>
    <property type="project" value="InterPro"/>
</dbReference>
<dbReference type="Pfam" id="PF16197">
    <property type="entry name" value="KAsynt_C_assoc"/>
    <property type="match status" value="1"/>
</dbReference>
<evidence type="ECO:0000259" key="8">
    <source>
        <dbReference type="PROSITE" id="PS50075"/>
    </source>
</evidence>
<dbReference type="Gene3D" id="3.40.47.10">
    <property type="match status" value="1"/>
</dbReference>
<dbReference type="InterPro" id="IPR056501">
    <property type="entry name" value="NAD-bd_HRPKS_sdrA"/>
</dbReference>
<feature type="domain" description="Carrier" evidence="8">
    <location>
        <begin position="2322"/>
        <end position="2402"/>
    </location>
</feature>
<dbReference type="SUPFAM" id="SSF47336">
    <property type="entry name" value="ACP-like"/>
    <property type="match status" value="1"/>
</dbReference>
<dbReference type="EMBL" id="PDLN01000012">
    <property type="protein sequence ID" value="RDW69982.1"/>
    <property type="molecule type" value="Genomic_DNA"/>
</dbReference>
<dbReference type="SUPFAM" id="SSF50129">
    <property type="entry name" value="GroES-like"/>
    <property type="match status" value="1"/>
</dbReference>
<dbReference type="SMART" id="SM00825">
    <property type="entry name" value="PKS_KS"/>
    <property type="match status" value="1"/>
</dbReference>
<dbReference type="PROSITE" id="PS50075">
    <property type="entry name" value="CARRIER"/>
    <property type="match status" value="1"/>
</dbReference>
<dbReference type="InterPro" id="IPR029063">
    <property type="entry name" value="SAM-dependent_MTases_sf"/>
</dbReference>
<dbReference type="InterPro" id="IPR016036">
    <property type="entry name" value="Malonyl_transacylase_ACP-bd"/>
</dbReference>
<dbReference type="InterPro" id="IPR049900">
    <property type="entry name" value="PKS_mFAS_DH"/>
</dbReference>
<dbReference type="InterPro" id="IPR020841">
    <property type="entry name" value="PKS_Beta-ketoAc_synthase_dom"/>
</dbReference>
<dbReference type="Pfam" id="PF02801">
    <property type="entry name" value="Ketoacyl-synt_C"/>
    <property type="match status" value="1"/>
</dbReference>
<accession>A0A3D8R7F3</accession>
<dbReference type="CDD" id="cd05195">
    <property type="entry name" value="enoyl_red"/>
    <property type="match status" value="1"/>
</dbReference>
<evidence type="ECO:0000313" key="11">
    <source>
        <dbReference type="EMBL" id="RDW69982.1"/>
    </source>
</evidence>
<keyword evidence="1" id="KW-0596">Phosphopantetheine</keyword>
<dbReference type="InterPro" id="IPR020807">
    <property type="entry name" value="PKS_DH"/>
</dbReference>
<dbReference type="GO" id="GO:0016491">
    <property type="term" value="F:oxidoreductase activity"/>
    <property type="evidence" value="ECO:0007669"/>
    <property type="project" value="InterPro"/>
</dbReference>
<dbReference type="InterPro" id="IPR001227">
    <property type="entry name" value="Ac_transferase_dom_sf"/>
</dbReference>
<dbReference type="Gene3D" id="1.10.1200.10">
    <property type="entry name" value="ACP-like"/>
    <property type="match status" value="1"/>
</dbReference>
<dbReference type="PANTHER" id="PTHR43775:SF18">
    <property type="entry name" value="ENZYME, PUTATIVE (JCVI)-RELATED"/>
    <property type="match status" value="1"/>
</dbReference>
<protein>
    <submittedName>
        <fullName evidence="11">Putative polyketide synthase</fullName>
    </submittedName>
</protein>
<dbReference type="Pfam" id="PF13602">
    <property type="entry name" value="ADH_zinc_N_2"/>
    <property type="match status" value="1"/>
</dbReference>
<dbReference type="Pfam" id="PF21089">
    <property type="entry name" value="PKS_DH_N"/>
    <property type="match status" value="1"/>
</dbReference>
<feature type="active site" description="Proton acceptor; for dehydratase activity" evidence="6">
    <location>
        <position position="968"/>
    </location>
</feature>
<dbReference type="InterPro" id="IPR049552">
    <property type="entry name" value="PKS_DH_N"/>
</dbReference>
<dbReference type="Proteomes" id="UP000256328">
    <property type="component" value="Unassembled WGS sequence"/>
</dbReference>
<dbReference type="Pfam" id="PF14765">
    <property type="entry name" value="PS-DH"/>
    <property type="match status" value="1"/>
</dbReference>
<gene>
    <name evidence="11" type="ORF">BP5796_08379</name>
</gene>
<feature type="region of interest" description="Disordered" evidence="7">
    <location>
        <begin position="49"/>
        <end position="73"/>
    </location>
</feature>
<feature type="active site" description="Proton donor; for dehydratase activity" evidence="6">
    <location>
        <position position="1150"/>
    </location>
</feature>
<evidence type="ECO:0000256" key="2">
    <source>
        <dbReference type="ARBA" id="ARBA00022553"/>
    </source>
</evidence>